<evidence type="ECO:0000259" key="1">
    <source>
        <dbReference type="Pfam" id="PF02470"/>
    </source>
</evidence>
<protein>
    <submittedName>
        <fullName evidence="3">Mammalian cell entry protein</fullName>
    </submittedName>
</protein>
<dbReference type="PANTHER" id="PTHR33371">
    <property type="entry name" value="INTERMEMBRANE PHOSPHOLIPID TRANSPORT SYSTEM BINDING PROTEIN MLAD-RELATED"/>
    <property type="match status" value="1"/>
</dbReference>
<evidence type="ECO:0000313" key="3">
    <source>
        <dbReference type="EMBL" id="OBK88424.1"/>
    </source>
</evidence>
<dbReference type="InterPro" id="IPR024516">
    <property type="entry name" value="Mce_C"/>
</dbReference>
<evidence type="ECO:0000313" key="4">
    <source>
        <dbReference type="Proteomes" id="UP000093759"/>
    </source>
</evidence>
<dbReference type="Proteomes" id="UP000093759">
    <property type="component" value="Unassembled WGS sequence"/>
</dbReference>
<dbReference type="InterPro" id="IPR003399">
    <property type="entry name" value="Mce/MlaD"/>
</dbReference>
<reference evidence="4" key="1">
    <citation type="submission" date="2016-06" db="EMBL/GenBank/DDBJ databases">
        <authorList>
            <person name="Sutton G."/>
            <person name="Brinkac L."/>
            <person name="Sanka R."/>
            <person name="Adams M."/>
            <person name="Lau E."/>
            <person name="Garcia-Basteiro A."/>
            <person name="Lopez-Varela E."/>
            <person name="Palencia S."/>
        </authorList>
    </citation>
    <scope>NUCLEOTIDE SEQUENCE [LARGE SCALE GENOMIC DNA]</scope>
    <source>
        <strain evidence="4">1274684.2</strain>
    </source>
</reference>
<organism evidence="3 4">
    <name type="scientific">Mycolicibacter sinensis (strain JDM601)</name>
    <name type="common">Mycobacterium sinense</name>
    <dbReference type="NCBI Taxonomy" id="875328"/>
    <lineage>
        <taxon>Bacteria</taxon>
        <taxon>Bacillati</taxon>
        <taxon>Actinomycetota</taxon>
        <taxon>Actinomycetes</taxon>
        <taxon>Mycobacteriales</taxon>
        <taxon>Mycobacteriaceae</taxon>
        <taxon>Mycolicibacter</taxon>
    </lineage>
</organism>
<accession>A0A1A3U0M3</accession>
<dbReference type="InterPro" id="IPR052336">
    <property type="entry name" value="MlaD_Phospholipid_Transporter"/>
</dbReference>
<dbReference type="EMBL" id="LZMF01000057">
    <property type="protein sequence ID" value="OBK88424.1"/>
    <property type="molecule type" value="Genomic_DNA"/>
</dbReference>
<dbReference type="GO" id="GO:0005576">
    <property type="term" value="C:extracellular region"/>
    <property type="evidence" value="ECO:0007669"/>
    <property type="project" value="TreeGrafter"/>
</dbReference>
<evidence type="ECO:0000259" key="2">
    <source>
        <dbReference type="Pfam" id="PF11887"/>
    </source>
</evidence>
<comment type="caution">
    <text evidence="3">The sequence shown here is derived from an EMBL/GenBank/DDBJ whole genome shotgun (WGS) entry which is preliminary data.</text>
</comment>
<proteinExistence type="predicted"/>
<dbReference type="GO" id="GO:0051701">
    <property type="term" value="P:biological process involved in interaction with host"/>
    <property type="evidence" value="ECO:0007669"/>
    <property type="project" value="TreeGrafter"/>
</dbReference>
<name>A0A1A3U0M3_MYCSD</name>
<dbReference type="AlphaFoldDB" id="A0A1A3U0M3"/>
<feature type="domain" description="Mammalian cell entry C-terminal" evidence="2">
    <location>
        <begin position="131"/>
        <end position="263"/>
    </location>
</feature>
<dbReference type="Pfam" id="PF11887">
    <property type="entry name" value="Mce4_CUP1"/>
    <property type="match status" value="1"/>
</dbReference>
<dbReference type="Pfam" id="PF02470">
    <property type="entry name" value="MlaD"/>
    <property type="match status" value="1"/>
</dbReference>
<gene>
    <name evidence="3" type="ORF">A5648_01090</name>
</gene>
<dbReference type="PANTHER" id="PTHR33371:SF17">
    <property type="entry name" value="MCE-FAMILY PROTEIN MCE1B"/>
    <property type="match status" value="1"/>
</dbReference>
<dbReference type="RefSeq" id="WP_065024149.1">
    <property type="nucleotide sequence ID" value="NZ_LZMF01000057.1"/>
</dbReference>
<feature type="domain" description="Mce/MlaD" evidence="1">
    <location>
        <begin position="37"/>
        <end position="115"/>
    </location>
</feature>
<sequence length="336" mass="36282">MMKPKSALWRFVLVSALSVVLLIIVSNAIRQPVRASTSTYRAEFTDVSGLAEGADVRVRGVRVGKVKGIELNHRGDGTNIAAVALTLEDRFTIGPDTRLAVKYQALTGLRYVDLQNPIAGDDAGVQRITEVPTAMTQPSFDITILFNGLQPVLATLSPEEINTFTDNAVAFLQGDDGGLGPMLDSIHRLTRFVADRQDVIATLVRNLNTLADGVKGRSEYLTQMLDEIELPINQAVSMADEFRKSQIAGADFTGTVIQLLAAAGLRPGIEPSRALDQALTNTYDAIEAFKRTPVIWENIPPPPEAGGPVPCSKGRAQLPEAVDVLLNGQRIVLCKK</sequence>